<keyword evidence="3" id="KW-0808">Transferase</keyword>
<dbReference type="AlphaFoldDB" id="A0A9Q0UW96"/>
<gene>
    <name evidence="3" type="ORF">OIU85_019430</name>
</gene>
<dbReference type="Gene3D" id="1.10.510.10">
    <property type="entry name" value="Transferase(Phosphotransferase) domain 1"/>
    <property type="match status" value="1"/>
</dbReference>
<organism evidence="3 4">
    <name type="scientific">Salix viminalis</name>
    <name type="common">Common osier</name>
    <name type="synonym">Basket willow</name>
    <dbReference type="NCBI Taxonomy" id="40686"/>
    <lineage>
        <taxon>Eukaryota</taxon>
        <taxon>Viridiplantae</taxon>
        <taxon>Streptophyta</taxon>
        <taxon>Embryophyta</taxon>
        <taxon>Tracheophyta</taxon>
        <taxon>Spermatophyta</taxon>
        <taxon>Magnoliopsida</taxon>
        <taxon>eudicotyledons</taxon>
        <taxon>Gunneridae</taxon>
        <taxon>Pentapetalae</taxon>
        <taxon>rosids</taxon>
        <taxon>fabids</taxon>
        <taxon>Malpighiales</taxon>
        <taxon>Salicaceae</taxon>
        <taxon>Saliceae</taxon>
        <taxon>Salix</taxon>
    </lineage>
</organism>
<evidence type="ECO:0000313" key="3">
    <source>
        <dbReference type="EMBL" id="KAJ6737372.1"/>
    </source>
</evidence>
<proteinExistence type="predicted"/>
<dbReference type="InterPro" id="IPR051343">
    <property type="entry name" value="G-type_lectin_kinases/EP1-like"/>
</dbReference>
<dbReference type="Proteomes" id="UP001151529">
    <property type="component" value="Chromosome 5"/>
</dbReference>
<dbReference type="PANTHER" id="PTHR47976:SF7">
    <property type="entry name" value="RECEPTOR-LIKE SERINE_THREONINE-PROTEIN KINASE"/>
    <property type="match status" value="1"/>
</dbReference>
<keyword evidence="4" id="KW-1185">Reference proteome</keyword>
<protein>
    <submittedName>
        <fullName evidence="3">G-TYPE LECTIN S-RECEPTOR-LIKE SERINE/THREONINE-PROTEIN KINASE SD2-5</fullName>
    </submittedName>
</protein>
<feature type="transmembrane region" description="Helical" evidence="2">
    <location>
        <begin position="31"/>
        <end position="54"/>
    </location>
</feature>
<dbReference type="EMBL" id="JAPFFL010000003">
    <property type="protein sequence ID" value="KAJ6737372.1"/>
    <property type="molecule type" value="Genomic_DNA"/>
</dbReference>
<dbReference type="PANTHER" id="PTHR47976">
    <property type="entry name" value="G-TYPE LECTIN S-RECEPTOR-LIKE SERINE/THREONINE-PROTEIN KINASE SD2-5"/>
    <property type="match status" value="1"/>
</dbReference>
<comment type="caution">
    <text evidence="3">The sequence shown here is derived from an EMBL/GenBank/DDBJ whole genome shotgun (WGS) entry which is preliminary data.</text>
</comment>
<dbReference type="OrthoDB" id="5857966at2759"/>
<accession>A0A9Q0UW96</accession>
<keyword evidence="2" id="KW-0472">Membrane</keyword>
<evidence type="ECO:0000256" key="2">
    <source>
        <dbReference type="SAM" id="Phobius"/>
    </source>
</evidence>
<keyword evidence="1" id="KW-0732">Signal</keyword>
<reference evidence="3" key="2">
    <citation type="journal article" date="2023" name="Int. J. Mol. Sci.">
        <title>De Novo Assembly and Annotation of 11 Diverse Shrub Willow (Salix) Genomes Reveals Novel Gene Organization in Sex-Linked Regions.</title>
        <authorList>
            <person name="Hyden B."/>
            <person name="Feng K."/>
            <person name="Yates T.B."/>
            <person name="Jawdy S."/>
            <person name="Cereghino C."/>
            <person name="Smart L.B."/>
            <person name="Muchero W."/>
        </authorList>
    </citation>
    <scope>NUCLEOTIDE SEQUENCE [LARGE SCALE GENOMIC DNA]</scope>
    <source>
        <tissue evidence="3">Shoot tip</tissue>
    </source>
</reference>
<reference evidence="3" key="1">
    <citation type="submission" date="2022-11" db="EMBL/GenBank/DDBJ databases">
        <authorList>
            <person name="Hyden B.L."/>
            <person name="Feng K."/>
            <person name="Yates T."/>
            <person name="Jawdy S."/>
            <person name="Smart L.B."/>
            <person name="Muchero W."/>
        </authorList>
    </citation>
    <scope>NUCLEOTIDE SEQUENCE</scope>
    <source>
        <tissue evidence="3">Shoot tip</tissue>
    </source>
</reference>
<sequence length="141" mass="15597">MAFIKVGRQISTMGRKQPVIEKKNPGTGRKILIISGSFVAFGLAMVAIFGIIIYRYHVLALAYKRVSGNDSTGLNEDGDLDKLVDDEDIEKKQLDRMVKVGLWCTLDEPSLRPSMKKVLLMLEGTVEIPIPPSPSSFFTAI</sequence>
<evidence type="ECO:0000313" key="4">
    <source>
        <dbReference type="Proteomes" id="UP001151529"/>
    </source>
</evidence>
<evidence type="ECO:0000256" key="1">
    <source>
        <dbReference type="ARBA" id="ARBA00022729"/>
    </source>
</evidence>
<keyword evidence="2" id="KW-0812">Transmembrane</keyword>
<dbReference type="GO" id="GO:0016301">
    <property type="term" value="F:kinase activity"/>
    <property type="evidence" value="ECO:0007669"/>
    <property type="project" value="UniProtKB-KW"/>
</dbReference>
<name>A0A9Q0UW96_SALVM</name>
<keyword evidence="3" id="KW-0418">Kinase</keyword>
<keyword evidence="2" id="KW-1133">Transmembrane helix</keyword>